<sequence>MAHGFVLLLVALFVFPFTQAASSTCTAVASVSNCVKSINSSFTKTKSLSSFCSSILKCTTTPTVTLSGTTTETISRTFSSGYTDSEEIKTLTSFTTITYTYSASVATGTTTIHPTYVQEKWVITTVQPGHYKREDESHPKDLARRASSVTSVCLTTAESKACSCLITCPTTVTKDKRKIITTTESYEVDYVVTTVYYTGTETHDDVAFVTDVSSYISTSKIFATSTHTRTLKCTPSAPNSSFFLRATNVPDAAVTLDVANKWVTYHHESYLTDFVPEFYRRIDFTANKANAIVWHLTDRNRLGTQNVQGDIFANTDYFSFSFEPTGLMTRAEMTLYNWLAWTCTLSQASGRFPGNHQELNCQANFNPPLDPGTPPTNIFQYCSGYEEAYDWGLILANNYDDAFLTNPPCANITLLVVPVCS</sequence>
<comment type="caution">
    <text evidence="2">The sequence shown here is derived from an EMBL/GenBank/DDBJ whole genome shotgun (WGS) entry which is preliminary data.</text>
</comment>
<feature type="signal peptide" evidence="1">
    <location>
        <begin position="1"/>
        <end position="20"/>
    </location>
</feature>
<dbReference type="AlphaFoldDB" id="A0AAV9XJK2"/>
<reference evidence="2 3" key="1">
    <citation type="submission" date="2019-10" db="EMBL/GenBank/DDBJ databases">
        <authorList>
            <person name="Palmer J.M."/>
        </authorList>
    </citation>
    <scope>NUCLEOTIDE SEQUENCE [LARGE SCALE GENOMIC DNA]</scope>
    <source>
        <strain evidence="2 3">TWF694</strain>
    </source>
</reference>
<name>A0AAV9XJK2_9PEZI</name>
<proteinExistence type="predicted"/>
<keyword evidence="1" id="KW-0732">Signal</keyword>
<protein>
    <submittedName>
        <fullName evidence="2">Uncharacterized protein</fullName>
    </submittedName>
</protein>
<gene>
    <name evidence="2" type="ORF">TWF694_006260</name>
</gene>
<keyword evidence="3" id="KW-1185">Reference proteome</keyword>
<dbReference type="EMBL" id="JAVHJO010000002">
    <property type="protein sequence ID" value="KAK6542300.1"/>
    <property type="molecule type" value="Genomic_DNA"/>
</dbReference>
<dbReference type="Proteomes" id="UP001365542">
    <property type="component" value="Unassembled WGS sequence"/>
</dbReference>
<organism evidence="2 3">
    <name type="scientific">Orbilia ellipsospora</name>
    <dbReference type="NCBI Taxonomy" id="2528407"/>
    <lineage>
        <taxon>Eukaryota</taxon>
        <taxon>Fungi</taxon>
        <taxon>Dikarya</taxon>
        <taxon>Ascomycota</taxon>
        <taxon>Pezizomycotina</taxon>
        <taxon>Orbiliomycetes</taxon>
        <taxon>Orbiliales</taxon>
        <taxon>Orbiliaceae</taxon>
        <taxon>Orbilia</taxon>
    </lineage>
</organism>
<evidence type="ECO:0000256" key="1">
    <source>
        <dbReference type="SAM" id="SignalP"/>
    </source>
</evidence>
<feature type="chain" id="PRO_5043429598" evidence="1">
    <location>
        <begin position="21"/>
        <end position="421"/>
    </location>
</feature>
<evidence type="ECO:0000313" key="3">
    <source>
        <dbReference type="Proteomes" id="UP001365542"/>
    </source>
</evidence>
<accession>A0AAV9XJK2</accession>
<evidence type="ECO:0000313" key="2">
    <source>
        <dbReference type="EMBL" id="KAK6542300.1"/>
    </source>
</evidence>